<name>A0A4D4J7I2_9PSEU</name>
<accession>A0A4D4J7I2</accession>
<dbReference type="GO" id="GO:0016853">
    <property type="term" value="F:isomerase activity"/>
    <property type="evidence" value="ECO:0007669"/>
    <property type="project" value="UniProtKB-KW"/>
</dbReference>
<dbReference type="RefSeq" id="WP_137815754.1">
    <property type="nucleotide sequence ID" value="NZ_BJFL01000028.1"/>
</dbReference>
<organism evidence="1 2">
    <name type="scientific">Gandjariella thermophila</name>
    <dbReference type="NCBI Taxonomy" id="1931992"/>
    <lineage>
        <taxon>Bacteria</taxon>
        <taxon>Bacillati</taxon>
        <taxon>Actinomycetota</taxon>
        <taxon>Actinomycetes</taxon>
        <taxon>Pseudonocardiales</taxon>
        <taxon>Pseudonocardiaceae</taxon>
        <taxon>Gandjariella</taxon>
    </lineage>
</organism>
<dbReference type="SUPFAM" id="SSF52833">
    <property type="entry name" value="Thioredoxin-like"/>
    <property type="match status" value="1"/>
</dbReference>
<evidence type="ECO:0000313" key="1">
    <source>
        <dbReference type="EMBL" id="GDY32755.1"/>
    </source>
</evidence>
<gene>
    <name evidence="1" type="ORF">GTS_43880</name>
</gene>
<proteinExistence type="predicted"/>
<sequence length="230" mass="24971">MTEELRNPASDTVTVWSDIGCPWATLALHTLRARAAERGRRLLVDHRAFPLELFNNAPTPKLILDAEIVTIAGARPEVGWRLWSAPESTYPVTTLPAMEAVQAAKDPDIGGLPGSDELDAALRAAFYAEGRCISIHPVILEIAEGCAHVDHAALARALAAGRGRAEVYRQWETAKGPAVQGSPHLFTAHGYAAHNPGATYHWTGRFPTGLPRLDEYDPAWADTVLDQLTE</sequence>
<dbReference type="EMBL" id="BJFL01000028">
    <property type="protein sequence ID" value="GDY32755.1"/>
    <property type="molecule type" value="Genomic_DNA"/>
</dbReference>
<dbReference type="Gene3D" id="3.40.30.10">
    <property type="entry name" value="Glutaredoxin"/>
    <property type="match status" value="1"/>
</dbReference>
<dbReference type="AlphaFoldDB" id="A0A4D4J7I2"/>
<dbReference type="InterPro" id="IPR036249">
    <property type="entry name" value="Thioredoxin-like_sf"/>
</dbReference>
<evidence type="ECO:0000313" key="2">
    <source>
        <dbReference type="Proteomes" id="UP000298860"/>
    </source>
</evidence>
<keyword evidence="2" id="KW-1185">Reference proteome</keyword>
<dbReference type="Proteomes" id="UP000298860">
    <property type="component" value="Unassembled WGS sequence"/>
</dbReference>
<keyword evidence="1" id="KW-0413">Isomerase</keyword>
<comment type="caution">
    <text evidence="1">The sequence shown here is derived from an EMBL/GenBank/DDBJ whole genome shotgun (WGS) entry which is preliminary data.</text>
</comment>
<protein>
    <submittedName>
        <fullName evidence="1">Dithiol-disulfide isomerase</fullName>
    </submittedName>
</protein>
<dbReference type="OrthoDB" id="155520at2"/>
<reference evidence="2" key="1">
    <citation type="submission" date="2019-04" db="EMBL/GenBank/DDBJ databases">
        <title>Draft genome sequence of Pseudonocardiaceae bacterium SL3-2-4.</title>
        <authorList>
            <person name="Ningsih F."/>
            <person name="Yokota A."/>
            <person name="Sakai Y."/>
            <person name="Nanatani K."/>
            <person name="Yabe S."/>
            <person name="Oetari A."/>
            <person name="Sjamsuridzal W."/>
        </authorList>
    </citation>
    <scope>NUCLEOTIDE SEQUENCE [LARGE SCALE GENOMIC DNA]</scope>
    <source>
        <strain evidence="2">SL3-2-4</strain>
    </source>
</reference>